<dbReference type="CDD" id="cd05233">
    <property type="entry name" value="SDR_c"/>
    <property type="match status" value="1"/>
</dbReference>
<dbReference type="Gene3D" id="3.40.50.720">
    <property type="entry name" value="NAD(P)-binding Rossmann-like Domain"/>
    <property type="match status" value="1"/>
</dbReference>
<reference evidence="5" key="1">
    <citation type="journal article" date="2019" name="Int. J. Syst. Evol. Microbiol.">
        <title>The Global Catalogue of Microorganisms (GCM) 10K type strain sequencing project: providing services to taxonomists for standard genome sequencing and annotation.</title>
        <authorList>
            <consortium name="The Broad Institute Genomics Platform"/>
            <consortium name="The Broad Institute Genome Sequencing Center for Infectious Disease"/>
            <person name="Wu L."/>
            <person name="Ma J."/>
        </authorList>
    </citation>
    <scope>NUCLEOTIDE SEQUENCE [LARGE SCALE GENOMIC DNA]</scope>
    <source>
        <strain evidence="5">CCUG 39402</strain>
    </source>
</reference>
<dbReference type="InterPro" id="IPR020904">
    <property type="entry name" value="Sc_DH/Rdtase_CS"/>
</dbReference>
<evidence type="ECO:0000256" key="3">
    <source>
        <dbReference type="RuleBase" id="RU000363"/>
    </source>
</evidence>
<organism evidence="4 5">
    <name type="scientific">Polaromonas aquatica</name>
    <dbReference type="NCBI Taxonomy" id="332657"/>
    <lineage>
        <taxon>Bacteria</taxon>
        <taxon>Pseudomonadati</taxon>
        <taxon>Pseudomonadota</taxon>
        <taxon>Betaproteobacteria</taxon>
        <taxon>Burkholderiales</taxon>
        <taxon>Comamonadaceae</taxon>
        <taxon>Polaromonas</taxon>
    </lineage>
</organism>
<sequence>MTSSDKTNPKVALVTGAGTGIGRAVALAFLREGYSVVLAGRRIEPLNEVAKESGSDRALPVSTDVGSPESVTALFEKIREKFGRIDVLFNNAGVSGIGTGFEDIAFDHWQNIVNINLTGSFLCAQGAFKLMKEQLPQGGRIINNGSISAHAPRPNSAPYTSTKHAITGLTKSISLDGRKYNIACGQIDIGNALTELSARMAKGVPQANGEIAVEPMMDAKEVADAVVHMAALPLSTNVQFMTIMATKMPFVGRG</sequence>
<dbReference type="Proteomes" id="UP001596270">
    <property type="component" value="Unassembled WGS sequence"/>
</dbReference>
<protein>
    <submittedName>
        <fullName evidence="4">SDR family oxidoreductase</fullName>
        <ecNumber evidence="4">1.-.-.-</ecNumber>
    </submittedName>
</protein>
<dbReference type="SUPFAM" id="SSF51735">
    <property type="entry name" value="NAD(P)-binding Rossmann-fold domains"/>
    <property type="match status" value="1"/>
</dbReference>
<dbReference type="PRINTS" id="PR00080">
    <property type="entry name" value="SDRFAMILY"/>
</dbReference>
<dbReference type="PRINTS" id="PR00081">
    <property type="entry name" value="GDHRDH"/>
</dbReference>
<accession>A0ABW1U3B8</accession>
<evidence type="ECO:0000256" key="2">
    <source>
        <dbReference type="ARBA" id="ARBA00023002"/>
    </source>
</evidence>
<dbReference type="EMBL" id="JBHSRS010000084">
    <property type="protein sequence ID" value="MFC6284386.1"/>
    <property type="molecule type" value="Genomic_DNA"/>
</dbReference>
<keyword evidence="5" id="KW-1185">Reference proteome</keyword>
<dbReference type="PROSITE" id="PS00061">
    <property type="entry name" value="ADH_SHORT"/>
    <property type="match status" value="1"/>
</dbReference>
<proteinExistence type="inferred from homology"/>
<comment type="caution">
    <text evidence="4">The sequence shown here is derived from an EMBL/GenBank/DDBJ whole genome shotgun (WGS) entry which is preliminary data.</text>
</comment>
<dbReference type="InterPro" id="IPR036291">
    <property type="entry name" value="NAD(P)-bd_dom_sf"/>
</dbReference>
<dbReference type="GO" id="GO:0016491">
    <property type="term" value="F:oxidoreductase activity"/>
    <property type="evidence" value="ECO:0007669"/>
    <property type="project" value="UniProtKB-KW"/>
</dbReference>
<dbReference type="PANTHER" id="PTHR43669">
    <property type="entry name" value="5-KETO-D-GLUCONATE 5-REDUCTASE"/>
    <property type="match status" value="1"/>
</dbReference>
<evidence type="ECO:0000313" key="4">
    <source>
        <dbReference type="EMBL" id="MFC6284386.1"/>
    </source>
</evidence>
<comment type="similarity">
    <text evidence="1 3">Belongs to the short-chain dehydrogenases/reductases (SDR) family.</text>
</comment>
<dbReference type="PANTHER" id="PTHR43669:SF12">
    <property type="entry name" value="BLR5618 PROTEIN"/>
    <property type="match status" value="1"/>
</dbReference>
<gene>
    <name evidence="4" type="ORF">ACFQND_24450</name>
</gene>
<dbReference type="InterPro" id="IPR002347">
    <property type="entry name" value="SDR_fam"/>
</dbReference>
<dbReference type="RefSeq" id="WP_371440050.1">
    <property type="nucleotide sequence ID" value="NZ_JBHSRS010000084.1"/>
</dbReference>
<name>A0ABW1U3B8_9BURK</name>
<dbReference type="EC" id="1.-.-.-" evidence="4"/>
<evidence type="ECO:0000313" key="5">
    <source>
        <dbReference type="Proteomes" id="UP001596270"/>
    </source>
</evidence>
<dbReference type="Pfam" id="PF00106">
    <property type="entry name" value="adh_short"/>
    <property type="match status" value="1"/>
</dbReference>
<keyword evidence="2 4" id="KW-0560">Oxidoreductase</keyword>
<evidence type="ECO:0000256" key="1">
    <source>
        <dbReference type="ARBA" id="ARBA00006484"/>
    </source>
</evidence>